<dbReference type="GO" id="GO:0016705">
    <property type="term" value="F:oxidoreductase activity, acting on paired donors, with incorporation or reduction of molecular oxygen"/>
    <property type="evidence" value="ECO:0007669"/>
    <property type="project" value="InterPro"/>
</dbReference>
<dbReference type="PROSITE" id="PS00086">
    <property type="entry name" value="CYTOCHROME_P450"/>
    <property type="match status" value="1"/>
</dbReference>
<keyword evidence="12" id="KW-1133">Transmembrane helix</keyword>
<comment type="pathway">
    <text evidence="2">Secondary metabolite biosynthesis.</text>
</comment>
<evidence type="ECO:0000256" key="5">
    <source>
        <dbReference type="ARBA" id="ARBA00022723"/>
    </source>
</evidence>
<evidence type="ECO:0000256" key="11">
    <source>
        <dbReference type="SAM" id="MobiDB-lite"/>
    </source>
</evidence>
<dbReference type="CDD" id="cd11061">
    <property type="entry name" value="CYP67-like"/>
    <property type="match status" value="1"/>
</dbReference>
<protein>
    <submittedName>
        <fullName evidence="13">Cytochrome P450 monooxygenase pc-bph</fullName>
    </submittedName>
</protein>
<evidence type="ECO:0000256" key="10">
    <source>
        <dbReference type="RuleBase" id="RU000461"/>
    </source>
</evidence>
<evidence type="ECO:0000256" key="12">
    <source>
        <dbReference type="SAM" id="Phobius"/>
    </source>
</evidence>
<dbReference type="Gene3D" id="1.10.630.10">
    <property type="entry name" value="Cytochrome P450"/>
    <property type="match status" value="1"/>
</dbReference>
<evidence type="ECO:0000256" key="2">
    <source>
        <dbReference type="ARBA" id="ARBA00005179"/>
    </source>
</evidence>
<dbReference type="Pfam" id="PF00067">
    <property type="entry name" value="p450"/>
    <property type="match status" value="1"/>
</dbReference>
<organism evidence="13 14">
    <name type="scientific">Rickenella mellea</name>
    <dbReference type="NCBI Taxonomy" id="50990"/>
    <lineage>
        <taxon>Eukaryota</taxon>
        <taxon>Fungi</taxon>
        <taxon>Dikarya</taxon>
        <taxon>Basidiomycota</taxon>
        <taxon>Agaricomycotina</taxon>
        <taxon>Agaricomycetes</taxon>
        <taxon>Hymenochaetales</taxon>
        <taxon>Rickenellaceae</taxon>
        <taxon>Rickenella</taxon>
    </lineage>
</organism>
<keyword evidence="6 10" id="KW-0560">Oxidoreductase</keyword>
<dbReference type="InterPro" id="IPR001128">
    <property type="entry name" value="Cyt_P450"/>
</dbReference>
<accession>A0A4Y7QEI9</accession>
<evidence type="ECO:0000313" key="13">
    <source>
        <dbReference type="EMBL" id="TDL25279.1"/>
    </source>
</evidence>
<dbReference type="PRINTS" id="PR00463">
    <property type="entry name" value="EP450I"/>
</dbReference>
<evidence type="ECO:0000256" key="1">
    <source>
        <dbReference type="ARBA" id="ARBA00001971"/>
    </source>
</evidence>
<reference evidence="13 14" key="1">
    <citation type="submission" date="2018-06" db="EMBL/GenBank/DDBJ databases">
        <title>A transcriptomic atlas of mushroom development highlights an independent origin of complex multicellularity.</title>
        <authorList>
            <consortium name="DOE Joint Genome Institute"/>
            <person name="Krizsan K."/>
            <person name="Almasi E."/>
            <person name="Merenyi Z."/>
            <person name="Sahu N."/>
            <person name="Viragh M."/>
            <person name="Koszo T."/>
            <person name="Mondo S."/>
            <person name="Kiss B."/>
            <person name="Balint B."/>
            <person name="Kues U."/>
            <person name="Barry K."/>
            <person name="Hegedus J.C."/>
            <person name="Henrissat B."/>
            <person name="Johnson J."/>
            <person name="Lipzen A."/>
            <person name="Ohm R."/>
            <person name="Nagy I."/>
            <person name="Pangilinan J."/>
            <person name="Yan J."/>
            <person name="Xiong Y."/>
            <person name="Grigoriev I.V."/>
            <person name="Hibbett D.S."/>
            <person name="Nagy L.G."/>
        </authorList>
    </citation>
    <scope>NUCLEOTIDE SEQUENCE [LARGE SCALE GENOMIC DNA]</scope>
    <source>
        <strain evidence="13 14">SZMC22713</strain>
    </source>
</reference>
<feature type="compositionally biased region" description="Basic and acidic residues" evidence="11">
    <location>
        <begin position="316"/>
        <end position="328"/>
    </location>
</feature>
<dbReference type="VEuPathDB" id="FungiDB:BD410DRAFT_765883"/>
<dbReference type="PANTHER" id="PTHR24305">
    <property type="entry name" value="CYTOCHROME P450"/>
    <property type="match status" value="1"/>
</dbReference>
<dbReference type="InterPro" id="IPR017972">
    <property type="entry name" value="Cyt_P450_CS"/>
</dbReference>
<evidence type="ECO:0000256" key="8">
    <source>
        <dbReference type="ARBA" id="ARBA00023033"/>
    </source>
</evidence>
<dbReference type="InterPro" id="IPR036396">
    <property type="entry name" value="Cyt_P450_sf"/>
</dbReference>
<gene>
    <name evidence="13" type="ORF">BD410DRAFT_765883</name>
</gene>
<comment type="similarity">
    <text evidence="3 10">Belongs to the cytochrome P450 family.</text>
</comment>
<comment type="cofactor">
    <cofactor evidence="1 9">
        <name>heme</name>
        <dbReference type="ChEBI" id="CHEBI:30413"/>
    </cofactor>
</comment>
<keyword evidence="5 9" id="KW-0479">Metal-binding</keyword>
<dbReference type="GO" id="GO:0005506">
    <property type="term" value="F:iron ion binding"/>
    <property type="evidence" value="ECO:0007669"/>
    <property type="project" value="InterPro"/>
</dbReference>
<dbReference type="OrthoDB" id="1470350at2759"/>
<evidence type="ECO:0000256" key="9">
    <source>
        <dbReference type="PIRSR" id="PIRSR602401-1"/>
    </source>
</evidence>
<keyword evidence="12" id="KW-0472">Membrane</keyword>
<name>A0A4Y7QEI9_9AGAM</name>
<keyword evidence="7 9" id="KW-0408">Iron</keyword>
<sequence length="536" mass="59237">MSIVDTLVALNPLFLVALLPGFLLLAHLVQYVIDPHRIRANDVPGPFVAKFTEAWLGWVAAQGHRSEVVHKVHQKYGPFVRLAPNHVSISDPEALQIVYAHGNGALKSDFYDAFFNIRRTLFTTRDRAEHTRKRKIVSHVFAPKSTREFEPHIRAHVGSLLRQWDRLADGGAKGEQGSDGQGGWKGHNGRVWLDALPWYNYLAFDIIGDLAFGSPFGMINAGRDYAAVAVTQSDALSGNEKVTTTYIPAVQILNDRGDFSASMGVLPPWVRPLVRKLPWYANGSKAVKNLAGLAVAAVSKRLAEPSGRTDLLSKLQEGKDDDGNPMGRDELTAEALTQLIAGSDTTSNSSCAITFHLAANPSVQAKLQQELDNALGTEDDPVAHYEDVKRLTYLEAVINEGLRMHSTSAMGLARIVPAGGLTVLGTHFPPGTVLSVPSFSIHRDKATWGDDADYYRPERWMERDPALIQRAFNPFSFGPRACIGRNLAMMELSIIIASVLRRYHFVLENPDLPLDTREGFLRKPLECRVGLKRREL</sequence>
<dbReference type="SUPFAM" id="SSF48264">
    <property type="entry name" value="Cytochrome P450"/>
    <property type="match status" value="1"/>
</dbReference>
<proteinExistence type="inferred from homology"/>
<dbReference type="Proteomes" id="UP000294933">
    <property type="component" value="Unassembled WGS sequence"/>
</dbReference>
<evidence type="ECO:0000256" key="4">
    <source>
        <dbReference type="ARBA" id="ARBA00022617"/>
    </source>
</evidence>
<keyword evidence="4 9" id="KW-0349">Heme</keyword>
<dbReference type="GO" id="GO:0020037">
    <property type="term" value="F:heme binding"/>
    <property type="evidence" value="ECO:0007669"/>
    <property type="project" value="InterPro"/>
</dbReference>
<keyword evidence="8 10" id="KW-0503">Monooxygenase</keyword>
<evidence type="ECO:0000256" key="6">
    <source>
        <dbReference type="ARBA" id="ARBA00023002"/>
    </source>
</evidence>
<feature type="binding site" description="axial binding residue" evidence="9">
    <location>
        <position position="482"/>
    </location>
    <ligand>
        <name>heme</name>
        <dbReference type="ChEBI" id="CHEBI:30413"/>
    </ligand>
    <ligandPart>
        <name>Fe</name>
        <dbReference type="ChEBI" id="CHEBI:18248"/>
    </ligandPart>
</feature>
<dbReference type="AlphaFoldDB" id="A0A4Y7QEI9"/>
<feature type="transmembrane region" description="Helical" evidence="12">
    <location>
        <begin position="12"/>
        <end position="33"/>
    </location>
</feature>
<keyword evidence="14" id="KW-1185">Reference proteome</keyword>
<evidence type="ECO:0000256" key="7">
    <source>
        <dbReference type="ARBA" id="ARBA00023004"/>
    </source>
</evidence>
<dbReference type="EMBL" id="ML170164">
    <property type="protein sequence ID" value="TDL25279.1"/>
    <property type="molecule type" value="Genomic_DNA"/>
</dbReference>
<feature type="region of interest" description="Disordered" evidence="11">
    <location>
        <begin position="309"/>
        <end position="328"/>
    </location>
</feature>
<dbReference type="STRING" id="50990.A0A4Y7QEI9"/>
<dbReference type="InterPro" id="IPR002401">
    <property type="entry name" value="Cyt_P450_E_grp-I"/>
</dbReference>
<evidence type="ECO:0000313" key="14">
    <source>
        <dbReference type="Proteomes" id="UP000294933"/>
    </source>
</evidence>
<dbReference type="PRINTS" id="PR00385">
    <property type="entry name" value="P450"/>
</dbReference>
<dbReference type="PANTHER" id="PTHR24305:SF29">
    <property type="entry name" value="BENZOATE-PARA-HYDROXYLASE"/>
    <property type="match status" value="1"/>
</dbReference>
<keyword evidence="12" id="KW-0812">Transmembrane</keyword>
<dbReference type="GO" id="GO:0004497">
    <property type="term" value="F:monooxygenase activity"/>
    <property type="evidence" value="ECO:0007669"/>
    <property type="project" value="UniProtKB-KW"/>
</dbReference>
<evidence type="ECO:0000256" key="3">
    <source>
        <dbReference type="ARBA" id="ARBA00010617"/>
    </source>
</evidence>
<dbReference type="InterPro" id="IPR050121">
    <property type="entry name" value="Cytochrome_P450_monoxygenase"/>
</dbReference>